<dbReference type="Gene3D" id="1.25.40.10">
    <property type="entry name" value="Tetratricopeptide repeat domain"/>
    <property type="match status" value="2"/>
</dbReference>
<dbReference type="PANTHER" id="PTHR47447:SF17">
    <property type="entry name" value="OS12G0638900 PROTEIN"/>
    <property type="match status" value="1"/>
</dbReference>
<evidence type="ECO:0000256" key="2">
    <source>
        <dbReference type="ARBA" id="ARBA00022737"/>
    </source>
</evidence>
<dbReference type="InterPro" id="IPR002885">
    <property type="entry name" value="PPR_rpt"/>
</dbReference>
<dbReference type="EMBL" id="BJWL01000022">
    <property type="protein sequence ID" value="GFZ10896.1"/>
    <property type="molecule type" value="Genomic_DNA"/>
</dbReference>
<gene>
    <name evidence="4" type="ORF">Acr_22g0002940</name>
</gene>
<evidence type="ECO:0000256" key="1">
    <source>
        <dbReference type="ARBA" id="ARBA00007626"/>
    </source>
</evidence>
<evidence type="ECO:0000256" key="3">
    <source>
        <dbReference type="PROSITE-ProRule" id="PRU00708"/>
    </source>
</evidence>
<keyword evidence="5" id="KW-1185">Reference proteome</keyword>
<reference evidence="4 5" key="1">
    <citation type="submission" date="2019-07" db="EMBL/GenBank/DDBJ databases">
        <title>De Novo Assembly of kiwifruit Actinidia rufa.</title>
        <authorList>
            <person name="Sugita-Konishi S."/>
            <person name="Sato K."/>
            <person name="Mori E."/>
            <person name="Abe Y."/>
            <person name="Kisaki G."/>
            <person name="Hamano K."/>
            <person name="Suezawa K."/>
            <person name="Otani M."/>
            <person name="Fukuda T."/>
            <person name="Manabe T."/>
            <person name="Gomi K."/>
            <person name="Tabuchi M."/>
            <person name="Akimitsu K."/>
            <person name="Kataoka I."/>
        </authorList>
    </citation>
    <scope>NUCLEOTIDE SEQUENCE [LARGE SCALE GENOMIC DNA]</scope>
    <source>
        <strain evidence="5">cv. Fuchu</strain>
    </source>
</reference>
<accession>A0A7J0GJB0</accession>
<keyword evidence="2" id="KW-0677">Repeat</keyword>
<sequence length="259" mass="29238">MLDVIGKSINIDLFWKVLRKIGNRQDVADHAEDAGLGEGAEEMKMKDWIKANEVTYGCLICGFCGVGDLVEASKVWNLMVDEGFEPGIDAVEKMMETLFKNNSDNTMMVSLVYGLLAKGMGYMVVEGIEKPDISVYYGLIKGILRLRMTSEATQVFREMTKKGSEPIMHTYIMLLQGHLGKRGRKGSDPPVNFDTIFVGGLVKAGKSLEVTKYVERVMNRGLEVSRFNYNRFLYYYSNEEGVVMFEVMAKRLREVGLFD</sequence>
<dbReference type="AlphaFoldDB" id="A0A7J0GJB0"/>
<proteinExistence type="inferred from homology"/>
<dbReference type="InterPro" id="IPR011990">
    <property type="entry name" value="TPR-like_helical_dom_sf"/>
</dbReference>
<evidence type="ECO:0000313" key="5">
    <source>
        <dbReference type="Proteomes" id="UP000585474"/>
    </source>
</evidence>
<organism evidence="4 5">
    <name type="scientific">Actinidia rufa</name>
    <dbReference type="NCBI Taxonomy" id="165716"/>
    <lineage>
        <taxon>Eukaryota</taxon>
        <taxon>Viridiplantae</taxon>
        <taxon>Streptophyta</taxon>
        <taxon>Embryophyta</taxon>
        <taxon>Tracheophyta</taxon>
        <taxon>Spermatophyta</taxon>
        <taxon>Magnoliopsida</taxon>
        <taxon>eudicotyledons</taxon>
        <taxon>Gunneridae</taxon>
        <taxon>Pentapetalae</taxon>
        <taxon>asterids</taxon>
        <taxon>Ericales</taxon>
        <taxon>Actinidiaceae</taxon>
        <taxon>Actinidia</taxon>
    </lineage>
</organism>
<dbReference type="PANTHER" id="PTHR47447">
    <property type="entry name" value="OS03G0856100 PROTEIN"/>
    <property type="match status" value="1"/>
</dbReference>
<comment type="caution">
    <text evidence="4">The sequence shown here is derived from an EMBL/GenBank/DDBJ whole genome shotgun (WGS) entry which is preliminary data.</text>
</comment>
<dbReference type="Pfam" id="PF13812">
    <property type="entry name" value="PPR_3"/>
    <property type="match status" value="1"/>
</dbReference>
<dbReference type="Pfam" id="PF12854">
    <property type="entry name" value="PPR_1"/>
    <property type="match status" value="1"/>
</dbReference>
<dbReference type="NCBIfam" id="TIGR00756">
    <property type="entry name" value="PPR"/>
    <property type="match status" value="2"/>
</dbReference>
<feature type="repeat" description="PPR" evidence="3">
    <location>
        <begin position="132"/>
        <end position="166"/>
    </location>
</feature>
<evidence type="ECO:0000313" key="4">
    <source>
        <dbReference type="EMBL" id="GFZ10896.1"/>
    </source>
</evidence>
<protein>
    <submittedName>
        <fullName evidence="4">Pentatricopeptide repeat (PPR) superfamily protein</fullName>
    </submittedName>
</protein>
<feature type="repeat" description="PPR" evidence="3">
    <location>
        <begin position="52"/>
        <end position="86"/>
    </location>
</feature>
<dbReference type="PROSITE" id="PS51375">
    <property type="entry name" value="PPR"/>
    <property type="match status" value="2"/>
</dbReference>
<dbReference type="Proteomes" id="UP000585474">
    <property type="component" value="Unassembled WGS sequence"/>
</dbReference>
<dbReference type="OrthoDB" id="1846553at2759"/>
<name>A0A7J0GJB0_9ERIC</name>
<comment type="similarity">
    <text evidence="1">Belongs to the PPR family. P subfamily.</text>
</comment>